<feature type="chain" id="PRO_5046509516" evidence="1">
    <location>
        <begin position="26"/>
        <end position="634"/>
    </location>
</feature>
<dbReference type="Pfam" id="PF12228">
    <property type="entry name" value="DUF3604"/>
    <property type="match status" value="1"/>
</dbReference>
<evidence type="ECO:0000313" key="3">
    <source>
        <dbReference type="Proteomes" id="UP001168640"/>
    </source>
</evidence>
<feature type="signal peptide" evidence="1">
    <location>
        <begin position="1"/>
        <end position="25"/>
    </location>
</feature>
<dbReference type="Proteomes" id="UP001168640">
    <property type="component" value="Unassembled WGS sequence"/>
</dbReference>
<protein>
    <submittedName>
        <fullName evidence="2">DUF3604 domain-containing protein</fullName>
    </submittedName>
</protein>
<accession>A0ABT8W134</accession>
<reference evidence="2" key="1">
    <citation type="submission" date="2023-07" db="EMBL/GenBank/DDBJ databases">
        <title>Marinobacter sp. chi1 genome sequencing and assembly.</title>
        <authorList>
            <person name="Park S."/>
        </authorList>
    </citation>
    <scope>NUCLEOTIDE SEQUENCE</scope>
    <source>
        <strain evidence="2">Chi1</strain>
    </source>
</reference>
<gene>
    <name evidence="2" type="ORF">QVZ43_09480</name>
</gene>
<proteinExistence type="predicted"/>
<name>A0ABT8W134_9GAMM</name>
<dbReference type="EMBL" id="JAUMIS010000002">
    <property type="protein sequence ID" value="MDO3721954.1"/>
    <property type="molecule type" value="Genomic_DNA"/>
</dbReference>
<evidence type="ECO:0000313" key="2">
    <source>
        <dbReference type="EMBL" id="MDO3721954.1"/>
    </source>
</evidence>
<dbReference type="InterPro" id="IPR022028">
    <property type="entry name" value="DUF3604"/>
</dbReference>
<dbReference type="RefSeq" id="WP_302909743.1">
    <property type="nucleotide sequence ID" value="NZ_JAUMIS010000002.1"/>
</dbReference>
<keyword evidence="3" id="KW-1185">Reference proteome</keyword>
<keyword evidence="1" id="KW-0732">Signal</keyword>
<comment type="caution">
    <text evidence="2">The sequence shown here is derived from an EMBL/GenBank/DDBJ whole genome shotgun (WGS) entry which is preliminary data.</text>
</comment>
<organism evidence="2 3">
    <name type="scientific">Marinobacter suaedae</name>
    <dbReference type="NCBI Taxonomy" id="3057675"/>
    <lineage>
        <taxon>Bacteria</taxon>
        <taxon>Pseudomonadati</taxon>
        <taxon>Pseudomonadota</taxon>
        <taxon>Gammaproteobacteria</taxon>
        <taxon>Pseudomonadales</taxon>
        <taxon>Marinobacteraceae</taxon>
        <taxon>Marinobacter</taxon>
    </lineage>
</organism>
<sequence length="634" mass="70878">MERSPCFRLFSAIALTCLPATALLAQDLRPPEGENTAIQKSYSPFVGQDFPQNVYFGDTHLHSSWSTDAGMAGATLGPEEAYRFSRGEEVISHLGYPVKLNRPLDFIVLADHAENFGLAEFIRQDAPVVQDTEKGREWYKLVKSGKGYDAFIDWLRLTAEGTDGIDSIKMQRIAWDSATTRADHFYQPGVFTTFVGFEWTSQPKGNNLHRVVVFRDGKERAMNVVPFSAYDSDDPEALWKYMQAYEDETGGSMLAIPHNGNLSNGFMFNDVTLSGDELDADYAKRRMRWEPLYEMTQAKGTGEAHPLVSPDDEFAGQELLDGGNITGSEPKEPDMLPREYARPALIRGLAYEEELGVNPFKFGMIGATDNHTALPTTREDNWFGKAHIVEPSKHRFEDVLIEAENPELNIYATDLSAAGLMGVWATENTREAIFDAMLRKEVFATTGSRIRLRMFAGWDFEPEEAQLADFATQGYSRGVPMGSDLRTAPDGAKAPTFLVRALRDPDGANLDRIQMVKGWIGTDGETMEKIWDVACADGREVSDDRCDGDVGNTVNVAEATYTNNIGDAFLAGHWMDPDFDPDQRAVYYIRVLEIPTPRWTAYDAKFFDVEMPEGTAMEVIDRAYSSPIWYTPEG</sequence>
<dbReference type="Gene3D" id="3.20.20.140">
    <property type="entry name" value="Metal-dependent hydrolases"/>
    <property type="match status" value="1"/>
</dbReference>
<evidence type="ECO:0000256" key="1">
    <source>
        <dbReference type="SAM" id="SignalP"/>
    </source>
</evidence>